<dbReference type="AlphaFoldDB" id="A0A7X9P1I3"/>
<accession>A0A7X9P1I3</accession>
<evidence type="ECO:0008006" key="4">
    <source>
        <dbReference type="Google" id="ProtNLM"/>
    </source>
</evidence>
<keyword evidence="1" id="KW-0732">Signal</keyword>
<organism evidence="2 3">
    <name type="scientific">Flammeovirga aprica JL-4</name>
    <dbReference type="NCBI Taxonomy" id="694437"/>
    <lineage>
        <taxon>Bacteria</taxon>
        <taxon>Pseudomonadati</taxon>
        <taxon>Bacteroidota</taxon>
        <taxon>Cytophagia</taxon>
        <taxon>Cytophagales</taxon>
        <taxon>Flammeovirgaceae</taxon>
        <taxon>Flammeovirga</taxon>
    </lineage>
</organism>
<gene>
    <name evidence="2" type="ORF">HHU12_07455</name>
</gene>
<dbReference type="RefSeq" id="WP_169656123.1">
    <property type="nucleotide sequence ID" value="NZ_JABANE010000015.1"/>
</dbReference>
<feature type="chain" id="PRO_5030862497" description="DUF4890 domain-containing protein" evidence="1">
    <location>
        <begin position="20"/>
        <end position="127"/>
    </location>
</feature>
<keyword evidence="3" id="KW-1185">Reference proteome</keyword>
<evidence type="ECO:0000313" key="2">
    <source>
        <dbReference type="EMBL" id="NME67793.1"/>
    </source>
</evidence>
<feature type="signal peptide" evidence="1">
    <location>
        <begin position="1"/>
        <end position="19"/>
    </location>
</feature>
<protein>
    <recommendedName>
        <fullName evidence="4">DUF4890 domain-containing protein</fullName>
    </recommendedName>
</protein>
<dbReference type="Proteomes" id="UP000576082">
    <property type="component" value="Unassembled WGS sequence"/>
</dbReference>
<sequence>MKKIIALSVLVLMSVVAFAQNTPVPKWVKNNAENYVEFATKEWKLSKEQQEVIYDYRLDLMVKRSQVYKQKKEGELTQEEAKTKIQAIQKEASQKFTKYLNIKWKEYYRVDKAFNEAQKAKKAQKSK</sequence>
<evidence type="ECO:0000256" key="1">
    <source>
        <dbReference type="SAM" id="SignalP"/>
    </source>
</evidence>
<name>A0A7X9P1I3_9BACT</name>
<comment type="caution">
    <text evidence="2">The sequence shown here is derived from an EMBL/GenBank/DDBJ whole genome shotgun (WGS) entry which is preliminary data.</text>
</comment>
<reference evidence="2 3" key="1">
    <citation type="submission" date="2020-04" db="EMBL/GenBank/DDBJ databases">
        <title>Flammeovirga sp. SR4, a novel species isolated from seawater.</title>
        <authorList>
            <person name="Wang X."/>
        </authorList>
    </citation>
    <scope>NUCLEOTIDE SEQUENCE [LARGE SCALE GENOMIC DNA]</scope>
    <source>
        <strain evidence="2 3">ATCC 23126</strain>
    </source>
</reference>
<dbReference type="EMBL" id="JABANE010000015">
    <property type="protein sequence ID" value="NME67793.1"/>
    <property type="molecule type" value="Genomic_DNA"/>
</dbReference>
<proteinExistence type="predicted"/>
<evidence type="ECO:0000313" key="3">
    <source>
        <dbReference type="Proteomes" id="UP000576082"/>
    </source>
</evidence>